<keyword evidence="2" id="KW-1185">Reference proteome</keyword>
<name>A0A4Y5TPV3_9CAUD</name>
<evidence type="ECO:0000313" key="1">
    <source>
        <dbReference type="EMBL" id="QDB70993.1"/>
    </source>
</evidence>
<sequence>MTVVVPCSECGGKGHLPTTYGTKRCPVCEGKGYRTNTEYKPPEVPRKPQGAAPWLQLELPVVAEEQQRRKAAEKALRMVRGRLQKIIATVKG</sequence>
<reference evidence="1 2" key="1">
    <citation type="submission" date="2019-05" db="EMBL/GenBank/DDBJ databases">
        <authorList>
            <person name="Karczewska-Golec J."/>
            <person name="Decewicz P."/>
            <person name="Golec P."/>
        </authorList>
    </citation>
    <scope>NUCLEOTIDE SEQUENCE [LARGE SCALE GENOMIC DNA]</scope>
</reference>
<organism evidence="1 2">
    <name type="scientific">Bordetella phage vB_BbrP_BB8</name>
    <dbReference type="NCBI Taxonomy" id="2587820"/>
    <lineage>
        <taxon>Viruses</taxon>
        <taxon>Duplodnaviria</taxon>
        <taxon>Heunggongvirae</taxon>
        <taxon>Uroviricota</taxon>
        <taxon>Caudoviricetes</taxon>
        <taxon>Autographivirales</taxon>
        <taxon>Autographivirales incertae sedis</taxon>
        <taxon>Vistulavirus</taxon>
        <taxon>Vistulavirus BB8</taxon>
    </lineage>
</organism>
<dbReference type="Proteomes" id="UP000315813">
    <property type="component" value="Segment"/>
</dbReference>
<dbReference type="EMBL" id="MK984681">
    <property type="protein sequence ID" value="QDB70993.1"/>
    <property type="molecule type" value="Genomic_DNA"/>
</dbReference>
<dbReference type="InterPro" id="IPR036410">
    <property type="entry name" value="HSP_DnaJ_Cys-rich_dom_sf"/>
</dbReference>
<dbReference type="Gene3D" id="6.20.20.10">
    <property type="match status" value="1"/>
</dbReference>
<gene>
    <name evidence="1" type="ORF">bb8_p18</name>
</gene>
<proteinExistence type="predicted"/>
<evidence type="ECO:0000313" key="2">
    <source>
        <dbReference type="Proteomes" id="UP000315813"/>
    </source>
</evidence>
<accession>A0A4Y5TPV3</accession>
<dbReference type="SUPFAM" id="SSF57938">
    <property type="entry name" value="DnaJ/Hsp40 cysteine-rich domain"/>
    <property type="match status" value="1"/>
</dbReference>
<protein>
    <submittedName>
        <fullName evidence="1">Uncharacterized protein</fullName>
    </submittedName>
</protein>